<feature type="transmembrane region" description="Helical" evidence="7">
    <location>
        <begin position="374"/>
        <end position="399"/>
    </location>
</feature>
<evidence type="ECO:0000256" key="7">
    <source>
        <dbReference type="SAM" id="Phobius"/>
    </source>
</evidence>
<dbReference type="PANTHER" id="PTHR30572">
    <property type="entry name" value="MEMBRANE COMPONENT OF TRANSPORTER-RELATED"/>
    <property type="match status" value="1"/>
</dbReference>
<protein>
    <submittedName>
        <fullName evidence="10">ABC transporter permease</fullName>
    </submittedName>
</protein>
<feature type="domain" description="ABC3 transporter permease C-terminal" evidence="8">
    <location>
        <begin position="669"/>
        <end position="782"/>
    </location>
</feature>
<feature type="transmembrane region" description="Helical" evidence="7">
    <location>
        <begin position="718"/>
        <end position="738"/>
    </location>
</feature>
<evidence type="ECO:0000259" key="8">
    <source>
        <dbReference type="Pfam" id="PF02687"/>
    </source>
</evidence>
<feature type="transmembrane region" description="Helical" evidence="7">
    <location>
        <begin position="420"/>
        <end position="442"/>
    </location>
</feature>
<evidence type="ECO:0000256" key="2">
    <source>
        <dbReference type="ARBA" id="ARBA00022475"/>
    </source>
</evidence>
<evidence type="ECO:0000256" key="5">
    <source>
        <dbReference type="ARBA" id="ARBA00023136"/>
    </source>
</evidence>
<proteinExistence type="inferred from homology"/>
<feature type="transmembrane region" description="Helical" evidence="7">
    <location>
        <begin position="329"/>
        <end position="354"/>
    </location>
</feature>
<feature type="domain" description="ABC3 transporter permease C-terminal" evidence="8">
    <location>
        <begin position="288"/>
        <end position="402"/>
    </location>
</feature>
<feature type="domain" description="MacB-like periplasmic core" evidence="9">
    <location>
        <begin position="19"/>
        <end position="213"/>
    </location>
</feature>
<feature type="transmembrane region" description="Helical" evidence="7">
    <location>
        <begin position="20"/>
        <end position="40"/>
    </location>
</feature>
<evidence type="ECO:0000259" key="9">
    <source>
        <dbReference type="Pfam" id="PF12704"/>
    </source>
</evidence>
<feature type="transmembrane region" description="Helical" evidence="7">
    <location>
        <begin position="282"/>
        <end position="308"/>
    </location>
</feature>
<dbReference type="EMBL" id="JACOOI010000041">
    <property type="protein sequence ID" value="MBC5645958.1"/>
    <property type="molecule type" value="Genomic_DNA"/>
</dbReference>
<gene>
    <name evidence="10" type="ORF">H8S77_24085</name>
</gene>
<evidence type="ECO:0000256" key="3">
    <source>
        <dbReference type="ARBA" id="ARBA00022692"/>
    </source>
</evidence>
<keyword evidence="5 7" id="KW-0472">Membrane</keyword>
<keyword evidence="11" id="KW-1185">Reference proteome</keyword>
<comment type="similarity">
    <text evidence="6">Belongs to the ABC-4 integral membrane protein family.</text>
</comment>
<keyword evidence="3 7" id="KW-0812">Transmembrane</keyword>
<feature type="transmembrane region" description="Helical" evidence="7">
    <location>
        <begin position="750"/>
        <end position="772"/>
    </location>
</feature>
<comment type="subcellular location">
    <subcellularLocation>
        <location evidence="1">Cell membrane</location>
        <topology evidence="1">Multi-pass membrane protein</topology>
    </subcellularLocation>
</comment>
<evidence type="ECO:0000256" key="1">
    <source>
        <dbReference type="ARBA" id="ARBA00004651"/>
    </source>
</evidence>
<evidence type="ECO:0000313" key="10">
    <source>
        <dbReference type="EMBL" id="MBC5645958.1"/>
    </source>
</evidence>
<evidence type="ECO:0000313" key="11">
    <source>
        <dbReference type="Proteomes" id="UP000644010"/>
    </source>
</evidence>
<feature type="transmembrane region" description="Helical" evidence="7">
    <location>
        <begin position="666"/>
        <end position="688"/>
    </location>
</feature>
<dbReference type="Proteomes" id="UP000644010">
    <property type="component" value="Unassembled WGS sequence"/>
</dbReference>
<keyword evidence="2" id="KW-1003">Cell membrane</keyword>
<reference evidence="10 11" key="1">
    <citation type="submission" date="2020-08" db="EMBL/GenBank/DDBJ databases">
        <title>Genome public.</title>
        <authorList>
            <person name="Liu C."/>
            <person name="Sun Q."/>
        </authorList>
    </citation>
    <scope>NUCLEOTIDE SEQUENCE [LARGE SCALE GENOMIC DNA]</scope>
    <source>
        <strain evidence="10 11">BX2</strain>
    </source>
</reference>
<dbReference type="Pfam" id="PF02687">
    <property type="entry name" value="FtsX"/>
    <property type="match status" value="2"/>
</dbReference>
<organism evidence="10 11">
    <name type="scientific">Parabacteroides segnis</name>
    <dbReference type="NCBI Taxonomy" id="2763058"/>
    <lineage>
        <taxon>Bacteria</taxon>
        <taxon>Pseudomonadati</taxon>
        <taxon>Bacteroidota</taxon>
        <taxon>Bacteroidia</taxon>
        <taxon>Bacteroidales</taxon>
        <taxon>Tannerellaceae</taxon>
        <taxon>Parabacteroides</taxon>
    </lineage>
</organism>
<accession>A0ABR7E9X5</accession>
<dbReference type="InterPro" id="IPR003838">
    <property type="entry name" value="ABC3_permease_C"/>
</dbReference>
<name>A0ABR7E9X5_9BACT</name>
<dbReference type="PANTHER" id="PTHR30572:SF4">
    <property type="entry name" value="ABC TRANSPORTER PERMEASE YTRF"/>
    <property type="match status" value="1"/>
</dbReference>
<dbReference type="InterPro" id="IPR025857">
    <property type="entry name" value="MacB_PCD"/>
</dbReference>
<dbReference type="RefSeq" id="WP_186961533.1">
    <property type="nucleotide sequence ID" value="NZ_JACOOI010000041.1"/>
</dbReference>
<comment type="caution">
    <text evidence="10">The sequence shown here is derived from an EMBL/GenBank/DDBJ whole genome shotgun (WGS) entry which is preliminary data.</text>
</comment>
<sequence length="789" mass="88481">MSKMLNESLKNLSRFRASTILNIIGLTVAFSSFIIIMIQVRHDLSFDKHYPDVERIFELQVSDFPGKEFSPFASRLFADESIGISPEVEKGAYLLYLGELPFSLSENAEKEQISEMAAITSTDIYDIFGFKCLMGNFSDYETPNSIMISLDAARHFFGNDNPVGQRLKIDLPDKTEELIPKEMMIVAVYDNLLKNSSIPNGVLINIGDLLLGDKASTNFRTFLKTTTTHTTDVETLIEAAAPGMLYHPVDDPNHRFVRLTNIHDSYFLGTSVRLPKGNKVTVFSLLAVGILIILIAIVNFINFSMSLIPMKMRSINTRKVLGSKNGILWLQQLLDATVLTTVAFLLAILTIYLLSHSSFTVLLSVDMSLSNNMILIAITFFIAIFTGIISALYPALYSTSFPPALVLKGSFGLSVKGRKLRTSLIGLQYLISITLIIVALFIRVQYEWMRNHDTGVNKESILKVELPEGLANKRKVIEAEMKNIPGVSDIAFLWGDIFNYRTINWNRDIHGETKNFTAQIVTPNFLSMMDIQVTEGRNFLESDNSDNGVLIFNETGRKMFDLSVGEKIWTVTGESAIVGFCKDFNFLPLVHPITPIALYVYGKEEAIGPLSMAYIKTNPTDISITISQIRETLFRLDPTFNASQEIEFLDKSFGNLYQKEKNLSNLVTLFSLLAVLISTIGVLGLVMFETQYRRKEIGIRKVFGASVIEILGIFNKRYVKIVTVCFVLATPLAYYIIVNWQSNFAYQAPVVAWIFGAALLITLLITMLAVTIQSYHFAIENPVRSIETI</sequence>
<evidence type="ECO:0000256" key="4">
    <source>
        <dbReference type="ARBA" id="ARBA00022989"/>
    </source>
</evidence>
<dbReference type="Pfam" id="PF12704">
    <property type="entry name" value="MacB_PCD"/>
    <property type="match status" value="1"/>
</dbReference>
<evidence type="ECO:0000256" key="6">
    <source>
        <dbReference type="ARBA" id="ARBA00038076"/>
    </source>
</evidence>
<keyword evidence="4 7" id="KW-1133">Transmembrane helix</keyword>
<dbReference type="InterPro" id="IPR050250">
    <property type="entry name" value="Macrolide_Exporter_MacB"/>
</dbReference>